<dbReference type="PANTHER" id="PTHR31225">
    <property type="entry name" value="OS04G0344100 PROTEIN-RELATED"/>
    <property type="match status" value="1"/>
</dbReference>
<dbReference type="Pfam" id="PF03936">
    <property type="entry name" value="Terpene_synth_C"/>
    <property type="match status" value="1"/>
</dbReference>
<keyword evidence="1" id="KW-0479">Metal-binding</keyword>
<feature type="chain" id="PRO_5042928235" evidence="4">
    <location>
        <begin position="30"/>
        <end position="317"/>
    </location>
</feature>
<dbReference type="InterPro" id="IPR034741">
    <property type="entry name" value="Terpene_cyclase-like_1_C"/>
</dbReference>
<dbReference type="PANTHER" id="PTHR31225:SF93">
    <property type="entry name" value="ALPHA-HUMULENE_(-)-(E)-BETA-CARYOPHYLLENE SYNTHASE"/>
    <property type="match status" value="1"/>
</dbReference>
<dbReference type="AlphaFoldDB" id="A0AAQ3Q4Z9"/>
<keyword evidence="3" id="KW-0456">Lyase</keyword>
<keyword evidence="7" id="KW-1185">Reference proteome</keyword>
<evidence type="ECO:0000256" key="2">
    <source>
        <dbReference type="ARBA" id="ARBA00022842"/>
    </source>
</evidence>
<sequence length="317" mass="36752">MALPLRTRGFLILFIIASWCKISIFSASGKKNSNDRAVESYYWILGVLYEPNYTRTRVMMTKLITLTCILDDIYDDYSTLEESQLLTDAIKRWDPSSVDQLPIYLKDFYLKLLSTVEEFGKELAPEEKFQMFYLKEAMKSLANAYFEESKWRDERRVPTVEEHLRVSAMSSAYPMFHTAILVGMGKVATKESFEWVATFPHIIRASSVIARIMNDITSYEREQKREHVASTLHCYMEEYGTSAEVACKKLQVLVEDAWKDINKECLNPTAFLIPLLEISLKFTQMLENVYKYIDAYTEATTSMRECINLLLVQSVPL</sequence>
<reference evidence="6 7" key="1">
    <citation type="submission" date="2023-10" db="EMBL/GenBank/DDBJ databases">
        <title>Chromosome-scale genome assembly provides insights into flower coloration mechanisms of Canna indica.</title>
        <authorList>
            <person name="Li C."/>
        </authorList>
    </citation>
    <scope>NUCLEOTIDE SEQUENCE [LARGE SCALE GENOMIC DNA]</scope>
    <source>
        <tissue evidence="6">Flower</tissue>
    </source>
</reference>
<gene>
    <name evidence="6" type="ORF">Cni_G04969</name>
</gene>
<feature type="signal peptide" evidence="4">
    <location>
        <begin position="1"/>
        <end position="29"/>
    </location>
</feature>
<proteinExistence type="predicted"/>
<dbReference type="SFLD" id="SFLDS00005">
    <property type="entry name" value="Isoprenoid_Synthase_Type_I"/>
    <property type="match status" value="1"/>
</dbReference>
<keyword evidence="4" id="KW-0732">Signal</keyword>
<dbReference type="InterPro" id="IPR050148">
    <property type="entry name" value="Terpene_synthase-like"/>
</dbReference>
<dbReference type="EMBL" id="CP136891">
    <property type="protein sequence ID" value="WOK96262.1"/>
    <property type="molecule type" value="Genomic_DNA"/>
</dbReference>
<keyword evidence="2" id="KW-0460">Magnesium</keyword>
<protein>
    <submittedName>
        <fullName evidence="6">(S)-beta-bisabolene synthase-like</fullName>
    </submittedName>
</protein>
<feature type="domain" description="Terpene synthase metal-binding" evidence="5">
    <location>
        <begin position="34"/>
        <end position="260"/>
    </location>
</feature>
<dbReference type="SUPFAM" id="SSF48576">
    <property type="entry name" value="Terpenoid synthases"/>
    <property type="match status" value="1"/>
</dbReference>
<dbReference type="GO" id="GO:0016114">
    <property type="term" value="P:terpenoid biosynthetic process"/>
    <property type="evidence" value="ECO:0007669"/>
    <property type="project" value="InterPro"/>
</dbReference>
<dbReference type="SFLD" id="SFLDG01019">
    <property type="entry name" value="Terpene_Cyclase_Like_1_C_Termi"/>
    <property type="match status" value="1"/>
</dbReference>
<dbReference type="Gene3D" id="1.10.600.10">
    <property type="entry name" value="Farnesyl Diphosphate Synthase"/>
    <property type="match status" value="1"/>
</dbReference>
<evidence type="ECO:0000259" key="5">
    <source>
        <dbReference type="Pfam" id="PF03936"/>
    </source>
</evidence>
<evidence type="ECO:0000256" key="3">
    <source>
        <dbReference type="ARBA" id="ARBA00023239"/>
    </source>
</evidence>
<dbReference type="InterPro" id="IPR005630">
    <property type="entry name" value="Terpene_synthase_metal-bd"/>
</dbReference>
<evidence type="ECO:0000256" key="1">
    <source>
        <dbReference type="ARBA" id="ARBA00022723"/>
    </source>
</evidence>
<dbReference type="GO" id="GO:0000287">
    <property type="term" value="F:magnesium ion binding"/>
    <property type="evidence" value="ECO:0007669"/>
    <property type="project" value="InterPro"/>
</dbReference>
<organism evidence="6 7">
    <name type="scientific">Canna indica</name>
    <name type="common">Indian-shot</name>
    <dbReference type="NCBI Taxonomy" id="4628"/>
    <lineage>
        <taxon>Eukaryota</taxon>
        <taxon>Viridiplantae</taxon>
        <taxon>Streptophyta</taxon>
        <taxon>Embryophyta</taxon>
        <taxon>Tracheophyta</taxon>
        <taxon>Spermatophyta</taxon>
        <taxon>Magnoliopsida</taxon>
        <taxon>Liliopsida</taxon>
        <taxon>Zingiberales</taxon>
        <taxon>Cannaceae</taxon>
        <taxon>Canna</taxon>
    </lineage>
</organism>
<name>A0AAQ3Q4Z9_9LILI</name>
<dbReference type="Proteomes" id="UP001327560">
    <property type="component" value="Chromosome 2"/>
</dbReference>
<dbReference type="GO" id="GO:0010333">
    <property type="term" value="F:terpene synthase activity"/>
    <property type="evidence" value="ECO:0007669"/>
    <property type="project" value="InterPro"/>
</dbReference>
<evidence type="ECO:0000313" key="6">
    <source>
        <dbReference type="EMBL" id="WOK96262.1"/>
    </source>
</evidence>
<evidence type="ECO:0000313" key="7">
    <source>
        <dbReference type="Proteomes" id="UP001327560"/>
    </source>
</evidence>
<accession>A0AAQ3Q4Z9</accession>
<evidence type="ECO:0000256" key="4">
    <source>
        <dbReference type="SAM" id="SignalP"/>
    </source>
</evidence>
<dbReference type="InterPro" id="IPR008949">
    <property type="entry name" value="Isoprenoid_synthase_dom_sf"/>
</dbReference>